<reference evidence="2" key="1">
    <citation type="journal article" date="2019" name="Int. J. Syst. Evol. Microbiol.">
        <title>The Global Catalogue of Microorganisms (GCM) 10K type strain sequencing project: providing services to taxonomists for standard genome sequencing and annotation.</title>
        <authorList>
            <consortium name="The Broad Institute Genomics Platform"/>
            <consortium name="The Broad Institute Genome Sequencing Center for Infectious Disease"/>
            <person name="Wu L."/>
            <person name="Ma J."/>
        </authorList>
    </citation>
    <scope>NUCLEOTIDE SEQUENCE [LARGE SCALE GENOMIC DNA]</scope>
    <source>
        <strain evidence="2">JCM 13006</strain>
    </source>
</reference>
<dbReference type="Proteomes" id="UP001501752">
    <property type="component" value="Unassembled WGS sequence"/>
</dbReference>
<name>A0ABP9ESJ2_9ACTN</name>
<evidence type="ECO:0008006" key="3">
    <source>
        <dbReference type="Google" id="ProtNLM"/>
    </source>
</evidence>
<protein>
    <recommendedName>
        <fullName evidence="3">Thiopeptide-type bacteriocin biosynthesis domain-containing protein</fullName>
    </recommendedName>
</protein>
<evidence type="ECO:0000313" key="2">
    <source>
        <dbReference type="Proteomes" id="UP001501752"/>
    </source>
</evidence>
<organism evidence="1 2">
    <name type="scientific">Kitasatospora terrestris</name>
    <dbReference type="NCBI Taxonomy" id="258051"/>
    <lineage>
        <taxon>Bacteria</taxon>
        <taxon>Bacillati</taxon>
        <taxon>Actinomycetota</taxon>
        <taxon>Actinomycetes</taxon>
        <taxon>Kitasatosporales</taxon>
        <taxon>Streptomycetaceae</taxon>
        <taxon>Kitasatospora</taxon>
    </lineage>
</organism>
<evidence type="ECO:0000313" key="1">
    <source>
        <dbReference type="EMBL" id="GAA4884330.1"/>
    </source>
</evidence>
<dbReference type="EMBL" id="BAABIS010000001">
    <property type="protein sequence ID" value="GAA4884330.1"/>
    <property type="molecule type" value="Genomic_DNA"/>
</dbReference>
<keyword evidence="2" id="KW-1185">Reference proteome</keyword>
<proteinExistence type="predicted"/>
<sequence length="278" mass="29972">MRQESGGKAVEAAVPPLGLPPGHWIPDGEIALRPTRAGLLSLRVSYDLAPHVLGWADVDPARHPFDAAAAPVAVAGLGPARSVPVRPAGGAADRAVIAWSYAEGREWTEAMTRALVERYGPWSLGWRWARDEGDLGGGPVGAWCCPRDSITTPDDTLARVAAALCEWRSWLEELAECFERHQLDSGSAGQRSLAWERATVQLVNLVVDRTGAGDAWYGHCRQVLGWFLTRWGVAPDAADLMVAEAIDGRFHSWAQPSRELVAEVAEQLAARSDGGSAW</sequence>
<comment type="caution">
    <text evidence="1">The sequence shown here is derived from an EMBL/GenBank/DDBJ whole genome shotgun (WGS) entry which is preliminary data.</text>
</comment>
<accession>A0ABP9ESJ2</accession>
<gene>
    <name evidence="1" type="ORF">GCM10023235_76440</name>
</gene>